<feature type="non-terminal residue" evidence="2">
    <location>
        <position position="1"/>
    </location>
</feature>
<organism evidence="2">
    <name type="scientific">Arion vulgaris</name>
    <dbReference type="NCBI Taxonomy" id="1028688"/>
    <lineage>
        <taxon>Eukaryota</taxon>
        <taxon>Metazoa</taxon>
        <taxon>Spiralia</taxon>
        <taxon>Lophotrochozoa</taxon>
        <taxon>Mollusca</taxon>
        <taxon>Gastropoda</taxon>
        <taxon>Heterobranchia</taxon>
        <taxon>Euthyneura</taxon>
        <taxon>Panpulmonata</taxon>
        <taxon>Eupulmonata</taxon>
        <taxon>Stylommatophora</taxon>
        <taxon>Helicina</taxon>
        <taxon>Arionoidea</taxon>
        <taxon>Arionidae</taxon>
        <taxon>Arion</taxon>
    </lineage>
</organism>
<protein>
    <submittedName>
        <fullName evidence="2">Uncharacterized protein</fullName>
    </submittedName>
</protein>
<keyword evidence="1" id="KW-0472">Membrane</keyword>
<dbReference type="AlphaFoldDB" id="A0A0B7B3M9"/>
<name>A0A0B7B3M9_9EUPU</name>
<evidence type="ECO:0000313" key="2">
    <source>
        <dbReference type="EMBL" id="CEK87658.1"/>
    </source>
</evidence>
<dbReference type="EMBL" id="HACG01040793">
    <property type="protein sequence ID" value="CEK87658.1"/>
    <property type="molecule type" value="Transcribed_RNA"/>
</dbReference>
<gene>
    <name evidence="2" type="primary">ORF160602</name>
</gene>
<reference evidence="2" key="1">
    <citation type="submission" date="2014-12" db="EMBL/GenBank/DDBJ databases">
        <title>Insight into the proteome of Arion vulgaris.</title>
        <authorList>
            <person name="Aradska J."/>
            <person name="Bulat T."/>
            <person name="Smidak R."/>
            <person name="Sarate P."/>
            <person name="Gangsoo J."/>
            <person name="Sialana F."/>
            <person name="Bilban M."/>
            <person name="Lubec G."/>
        </authorList>
    </citation>
    <scope>NUCLEOTIDE SEQUENCE</scope>
    <source>
        <tissue evidence="2">Skin</tissue>
    </source>
</reference>
<feature type="transmembrane region" description="Helical" evidence="1">
    <location>
        <begin position="20"/>
        <end position="39"/>
    </location>
</feature>
<sequence>VVLFFASQTSKEADRNNTNCSYELILLFFAFCIVLIRTYDDDDHQRTGTEPDDDVECNYYDVDFDSNICQFYHKNK</sequence>
<keyword evidence="1" id="KW-0812">Transmembrane</keyword>
<accession>A0A0B7B3M9</accession>
<keyword evidence="1" id="KW-1133">Transmembrane helix</keyword>
<feature type="non-terminal residue" evidence="2">
    <location>
        <position position="76"/>
    </location>
</feature>
<evidence type="ECO:0000256" key="1">
    <source>
        <dbReference type="SAM" id="Phobius"/>
    </source>
</evidence>
<proteinExistence type="predicted"/>